<feature type="domain" description="Bacterial EndoU nuclease" evidence="1">
    <location>
        <begin position="4"/>
        <end position="60"/>
    </location>
</feature>
<reference evidence="3" key="1">
    <citation type="submission" date="2018-11" db="EMBL/GenBank/DDBJ databases">
        <title>FDA dAtabase for Regulatory Grade micrObial Sequences (FDA-ARGOS): Supporting development and validation of Infectious Disease Dx tests.</title>
        <authorList>
            <person name="Goldberg B."/>
            <person name="Campos J."/>
            <person name="Tallon L."/>
            <person name="Sadzewicz L."/>
            <person name="Zhao X."/>
            <person name="Vavikolanu K."/>
            <person name="Mehta A."/>
            <person name="Aluvathingal J."/>
            <person name="Nadendla S."/>
            <person name="Geyer C."/>
            <person name="Nandy P."/>
            <person name="Yan Y."/>
            <person name="Sichtig H."/>
        </authorList>
    </citation>
    <scope>NUCLEOTIDE SEQUENCE [LARGE SCALE GENOMIC DNA]</scope>
    <source>
        <strain evidence="3">FDAARGOS_614</strain>
    </source>
</reference>
<dbReference type="KEGG" id="cpau:EHF44_16335"/>
<dbReference type="Pfam" id="PF14436">
    <property type="entry name" value="EndoU_bacteria"/>
    <property type="match status" value="1"/>
</dbReference>
<accession>A0A3G8H565</accession>
<evidence type="ECO:0000259" key="1">
    <source>
        <dbReference type="Pfam" id="PF14436"/>
    </source>
</evidence>
<dbReference type="AlphaFoldDB" id="A0A3G8H565"/>
<dbReference type="OrthoDB" id="5666689at2"/>
<protein>
    <recommendedName>
        <fullName evidence="1">Bacterial EndoU nuclease domain-containing protein</fullName>
    </recommendedName>
</protein>
<dbReference type="GO" id="GO:0004519">
    <property type="term" value="F:endonuclease activity"/>
    <property type="evidence" value="ECO:0007669"/>
    <property type="project" value="InterPro"/>
</dbReference>
<dbReference type="EMBL" id="CP033969">
    <property type="protein sequence ID" value="AZG15415.1"/>
    <property type="molecule type" value="Genomic_DNA"/>
</dbReference>
<name>A0A3G8H565_9BURK</name>
<proteinExistence type="predicted"/>
<evidence type="ECO:0000313" key="2">
    <source>
        <dbReference type="EMBL" id="AZG15415.1"/>
    </source>
</evidence>
<dbReference type="InterPro" id="IPR029501">
    <property type="entry name" value="EndoU_bac"/>
</dbReference>
<evidence type="ECO:0000313" key="3">
    <source>
        <dbReference type="Proteomes" id="UP000270411"/>
    </source>
</evidence>
<dbReference type="RefSeq" id="WP_124685146.1">
    <property type="nucleotide sequence ID" value="NZ_CP033969.1"/>
</dbReference>
<sequence>MWPGAPGKSVFPQDWSPSKIMNDVSDIATDPYIPCTVQSNGRIVKDGTRDGIDIRVVLEPPS</sequence>
<gene>
    <name evidence="2" type="ORF">EHF44_16335</name>
</gene>
<dbReference type="Proteomes" id="UP000270411">
    <property type="component" value="Chromosome 1"/>
</dbReference>
<organism evidence="2 3">
    <name type="scientific">Cupriavidus pauculus</name>
    <dbReference type="NCBI Taxonomy" id="82633"/>
    <lineage>
        <taxon>Bacteria</taxon>
        <taxon>Pseudomonadati</taxon>
        <taxon>Pseudomonadota</taxon>
        <taxon>Betaproteobacteria</taxon>
        <taxon>Burkholderiales</taxon>
        <taxon>Burkholderiaceae</taxon>
        <taxon>Cupriavidus</taxon>
    </lineage>
</organism>